<organism evidence="6 7">
    <name type="scientific">Salipiger bermudensis (strain DSM 26914 / JCM 13377 / KCTC 12554 / HTCC2601)</name>
    <name type="common">Pelagibaca bermudensis</name>
    <dbReference type="NCBI Taxonomy" id="314265"/>
    <lineage>
        <taxon>Bacteria</taxon>
        <taxon>Pseudomonadati</taxon>
        <taxon>Pseudomonadota</taxon>
        <taxon>Alphaproteobacteria</taxon>
        <taxon>Rhodobacterales</taxon>
        <taxon>Roseobacteraceae</taxon>
        <taxon>Salipiger</taxon>
    </lineage>
</organism>
<gene>
    <name evidence="6" type="ORF">R2601_05763</name>
</gene>
<sequence>MDLSRRLKPNHLKLIDEIAKKQKLQLAAEALSISQPAASRMLADIETNMGTPLFVRHPRWMELTQAGQAVLRHVRVVLWELETLEAEVESIAGGRSGVVRVGAVTGPAVGCLMPALRKVKDESPDIETTIEVGPSVQLVRGLREGRLDFIIARLTPEQDSSEFHVYPARSERVTLLVRDTHPLAGVPDLPLEAVAGYEWVIQERGSPIRQAVEAAFLEAGTPVPANVSNSSSLLIVLSIIAQADVISPQSEEVAEILTGSALGARLVALQMACDMTVSPYFVLSNRSQQLPRASERVLKEVLRRL</sequence>
<dbReference type="InterPro" id="IPR000847">
    <property type="entry name" value="LysR_HTH_N"/>
</dbReference>
<dbReference type="RefSeq" id="WP_007802955.1">
    <property type="nucleotide sequence ID" value="NZ_DS022277.1"/>
</dbReference>
<dbReference type="GO" id="GO:0003700">
    <property type="term" value="F:DNA-binding transcription factor activity"/>
    <property type="evidence" value="ECO:0007669"/>
    <property type="project" value="InterPro"/>
</dbReference>
<dbReference type="InterPro" id="IPR036390">
    <property type="entry name" value="WH_DNA-bd_sf"/>
</dbReference>
<name>Q0FSP8_SALBH</name>
<reference evidence="6 7" key="1">
    <citation type="journal article" date="2010" name="J. Bacteriol.">
        <title>Genome sequences of Pelagibaca bermudensis HTCC2601T and Maritimibacter alkaliphilus HTCC2654T, the type strains of two marine Roseobacter genera.</title>
        <authorList>
            <person name="Thrash J.C."/>
            <person name="Cho J.C."/>
            <person name="Ferriera S."/>
            <person name="Johnson J."/>
            <person name="Vergin K.L."/>
            <person name="Giovannoni S.J."/>
        </authorList>
    </citation>
    <scope>NUCLEOTIDE SEQUENCE [LARGE SCALE GENOMIC DNA]</scope>
    <source>
        <strain evidence="7">DSM 26914 / JCM 13377 / KCTC 12554 / HTCC2601</strain>
    </source>
</reference>
<keyword evidence="4" id="KW-0804">Transcription</keyword>
<feature type="domain" description="HTH lysR-type" evidence="5">
    <location>
        <begin position="7"/>
        <end position="64"/>
    </location>
</feature>
<dbReference type="AlphaFoldDB" id="Q0FSP8"/>
<dbReference type="EMBL" id="AATQ01000008">
    <property type="protein sequence ID" value="EAU47205.1"/>
    <property type="molecule type" value="Genomic_DNA"/>
</dbReference>
<dbReference type="OrthoDB" id="7846471at2"/>
<evidence type="ECO:0000313" key="6">
    <source>
        <dbReference type="EMBL" id="EAU47205.1"/>
    </source>
</evidence>
<dbReference type="SUPFAM" id="SSF46785">
    <property type="entry name" value="Winged helix' DNA-binding domain"/>
    <property type="match status" value="1"/>
</dbReference>
<dbReference type="PRINTS" id="PR00039">
    <property type="entry name" value="HTHLYSR"/>
</dbReference>
<protein>
    <submittedName>
        <fullName evidence="6">Transcriptional regulator</fullName>
    </submittedName>
</protein>
<dbReference type="Proteomes" id="UP000006230">
    <property type="component" value="Unassembled WGS sequence"/>
</dbReference>
<dbReference type="eggNOG" id="COG0583">
    <property type="taxonomic scope" value="Bacteria"/>
</dbReference>
<dbReference type="PROSITE" id="PS50931">
    <property type="entry name" value="HTH_LYSR"/>
    <property type="match status" value="1"/>
</dbReference>
<dbReference type="GO" id="GO:0005829">
    <property type="term" value="C:cytosol"/>
    <property type="evidence" value="ECO:0007669"/>
    <property type="project" value="TreeGrafter"/>
</dbReference>
<dbReference type="HOGENOM" id="CLU_039613_6_0_5"/>
<dbReference type="Pfam" id="PF03466">
    <property type="entry name" value="LysR_substrate"/>
    <property type="match status" value="1"/>
</dbReference>
<dbReference type="PANTHER" id="PTHR30419">
    <property type="entry name" value="HTH-TYPE TRANSCRIPTIONAL REGULATOR YBHD"/>
    <property type="match status" value="1"/>
</dbReference>
<evidence type="ECO:0000259" key="5">
    <source>
        <dbReference type="PROSITE" id="PS50931"/>
    </source>
</evidence>
<dbReference type="GO" id="GO:0003677">
    <property type="term" value="F:DNA binding"/>
    <property type="evidence" value="ECO:0007669"/>
    <property type="project" value="UniProtKB-KW"/>
</dbReference>
<dbReference type="PANTHER" id="PTHR30419:SF8">
    <property type="entry name" value="NITROGEN ASSIMILATION TRANSCRIPTIONAL ACTIVATOR-RELATED"/>
    <property type="match status" value="1"/>
</dbReference>
<keyword evidence="2" id="KW-0805">Transcription regulation</keyword>
<keyword evidence="7" id="KW-1185">Reference proteome</keyword>
<dbReference type="InterPro" id="IPR036388">
    <property type="entry name" value="WH-like_DNA-bd_sf"/>
</dbReference>
<keyword evidence="3" id="KW-0238">DNA-binding</keyword>
<dbReference type="Pfam" id="PF00126">
    <property type="entry name" value="HTH_1"/>
    <property type="match status" value="1"/>
</dbReference>
<comment type="caution">
    <text evidence="6">The sequence shown here is derived from an EMBL/GenBank/DDBJ whole genome shotgun (WGS) entry which is preliminary data.</text>
</comment>
<accession>Q0FSP8</accession>
<dbReference type="InterPro" id="IPR050950">
    <property type="entry name" value="HTH-type_LysR_regulators"/>
</dbReference>
<comment type="similarity">
    <text evidence="1">Belongs to the LysR transcriptional regulatory family.</text>
</comment>
<dbReference type="STRING" id="314265.R2601_05763"/>
<dbReference type="Gene3D" id="3.40.190.290">
    <property type="match status" value="1"/>
</dbReference>
<evidence type="ECO:0000313" key="7">
    <source>
        <dbReference type="Proteomes" id="UP000006230"/>
    </source>
</evidence>
<dbReference type="Gene3D" id="1.10.10.10">
    <property type="entry name" value="Winged helix-like DNA-binding domain superfamily/Winged helix DNA-binding domain"/>
    <property type="match status" value="1"/>
</dbReference>
<dbReference type="SUPFAM" id="SSF53850">
    <property type="entry name" value="Periplasmic binding protein-like II"/>
    <property type="match status" value="1"/>
</dbReference>
<evidence type="ECO:0000256" key="1">
    <source>
        <dbReference type="ARBA" id="ARBA00009437"/>
    </source>
</evidence>
<evidence type="ECO:0000256" key="4">
    <source>
        <dbReference type="ARBA" id="ARBA00023163"/>
    </source>
</evidence>
<evidence type="ECO:0000256" key="3">
    <source>
        <dbReference type="ARBA" id="ARBA00023125"/>
    </source>
</evidence>
<proteinExistence type="inferred from homology"/>
<dbReference type="InterPro" id="IPR005119">
    <property type="entry name" value="LysR_subst-bd"/>
</dbReference>
<evidence type="ECO:0000256" key="2">
    <source>
        <dbReference type="ARBA" id="ARBA00023015"/>
    </source>
</evidence>